<feature type="compositionally biased region" description="Basic and acidic residues" evidence="1">
    <location>
        <begin position="826"/>
        <end position="841"/>
    </location>
</feature>
<feature type="region of interest" description="Disordered" evidence="1">
    <location>
        <begin position="524"/>
        <end position="1286"/>
    </location>
</feature>
<feature type="compositionally biased region" description="Pro residues" evidence="1">
    <location>
        <begin position="1249"/>
        <end position="1258"/>
    </location>
</feature>
<feature type="compositionally biased region" description="Polar residues" evidence="1">
    <location>
        <begin position="304"/>
        <end position="332"/>
    </location>
</feature>
<feature type="compositionally biased region" description="Polar residues" evidence="1">
    <location>
        <begin position="1125"/>
        <end position="1135"/>
    </location>
</feature>
<feature type="compositionally biased region" description="Polar residues" evidence="1">
    <location>
        <begin position="537"/>
        <end position="558"/>
    </location>
</feature>
<proteinExistence type="predicted"/>
<keyword evidence="3" id="KW-1185">Reference proteome</keyword>
<gene>
    <name evidence="2" type="ORF">SLS59_004047</name>
</gene>
<feature type="compositionally biased region" description="Low complexity" evidence="1">
    <location>
        <begin position="765"/>
        <end position="780"/>
    </location>
</feature>
<feature type="compositionally biased region" description="Polar residues" evidence="1">
    <location>
        <begin position="717"/>
        <end position="729"/>
    </location>
</feature>
<protein>
    <recommendedName>
        <fullName evidence="4">Flo11</fullName>
    </recommendedName>
</protein>
<feature type="compositionally biased region" description="Polar residues" evidence="1">
    <location>
        <begin position="626"/>
        <end position="637"/>
    </location>
</feature>
<comment type="caution">
    <text evidence="2">The sequence shown here is derived from an EMBL/GenBank/DDBJ whole genome shotgun (WGS) entry which is preliminary data.</text>
</comment>
<feature type="compositionally biased region" description="Basic and acidic residues" evidence="1">
    <location>
        <begin position="900"/>
        <end position="916"/>
    </location>
</feature>
<organism evidence="2 3">
    <name type="scientific">Nothophoma quercina</name>
    <dbReference type="NCBI Taxonomy" id="749835"/>
    <lineage>
        <taxon>Eukaryota</taxon>
        <taxon>Fungi</taxon>
        <taxon>Dikarya</taxon>
        <taxon>Ascomycota</taxon>
        <taxon>Pezizomycotina</taxon>
        <taxon>Dothideomycetes</taxon>
        <taxon>Pleosporomycetidae</taxon>
        <taxon>Pleosporales</taxon>
        <taxon>Pleosporineae</taxon>
        <taxon>Didymellaceae</taxon>
        <taxon>Nothophoma</taxon>
    </lineage>
</organism>
<feature type="compositionally biased region" description="Low complexity" evidence="1">
    <location>
        <begin position="1173"/>
        <end position="1195"/>
    </location>
</feature>
<feature type="compositionally biased region" description="Low complexity" evidence="1">
    <location>
        <begin position="15"/>
        <end position="32"/>
    </location>
</feature>
<feature type="compositionally biased region" description="Polar residues" evidence="1">
    <location>
        <begin position="1072"/>
        <end position="1090"/>
    </location>
</feature>
<dbReference type="Proteomes" id="UP001521222">
    <property type="component" value="Unassembled WGS sequence"/>
</dbReference>
<feature type="region of interest" description="Disordered" evidence="1">
    <location>
        <begin position="293"/>
        <end position="336"/>
    </location>
</feature>
<reference evidence="2 3" key="1">
    <citation type="submission" date="2024-02" db="EMBL/GenBank/DDBJ databases">
        <title>De novo assembly and annotation of 12 fungi associated with fruit tree decline syndrome in Ontario, Canada.</title>
        <authorList>
            <person name="Sulman M."/>
            <person name="Ellouze W."/>
            <person name="Ilyukhin E."/>
        </authorList>
    </citation>
    <scope>NUCLEOTIDE SEQUENCE [LARGE SCALE GENOMIC DNA]</scope>
    <source>
        <strain evidence="2 3">M97-236</strain>
    </source>
</reference>
<evidence type="ECO:0000313" key="3">
    <source>
        <dbReference type="Proteomes" id="UP001521222"/>
    </source>
</evidence>
<evidence type="ECO:0008006" key="4">
    <source>
        <dbReference type="Google" id="ProtNLM"/>
    </source>
</evidence>
<feature type="compositionally biased region" description="Basic and acidic residues" evidence="1">
    <location>
        <begin position="781"/>
        <end position="790"/>
    </location>
</feature>
<feature type="compositionally biased region" description="Acidic residues" evidence="1">
    <location>
        <begin position="1107"/>
        <end position="1120"/>
    </location>
</feature>
<feature type="compositionally biased region" description="Polar residues" evidence="1">
    <location>
        <begin position="935"/>
        <end position="963"/>
    </location>
</feature>
<evidence type="ECO:0000256" key="1">
    <source>
        <dbReference type="SAM" id="MobiDB-lite"/>
    </source>
</evidence>
<sequence>MHRHTSSETGDMMSRRSSIAPSFSSDRPSVSSSVTFQMPTTVRPLPAYIAASVASQTVTDNLNAQLRQVDTDFEELENVIFAEQALSLLNGFLDHLLFAFLSTARSPSLTAIRPAITEVLKPRLAREAAEAADEELQGLLSGEDDEEFSPTDGGRAIDRWDVEKVWKRTRLRIMVYTRLGEMEDEDEEKYVQQERGLSMDDDEDEEAGLVSWASAIFLTSVVEYVAEQTLVVSGQAAYARMASRSKKSQHSEETDEGDIERLVIEEPDVEKIALNSALGRLWRTWRKRVRSSLQPLSPSRGIRPNSSYTSLHRRGSSQGTADNSYRVEQTPVSERAPTETDIAANIPLPLGARDVDEIEVPGLARTFEETESSGTQTPVSRPQRPSSVIMLAPVENFRRRQNKERPSSMPGPEALPFAVPPRSHMNDDEGQLETPFETPMTSNFNRTSYIGDDHAVAPLLLQHKGEGNAHDEMLASAMAGSPKSGRNLIKTCSLEQAGAEPDTPTSTTSDNYDTEPKVLQSKRMSIGRSGPPGIVRTFSTRSNSLKSPRETPTATPMASTHAEARSYLDDHSDDDDVEGPQAIGVARTSDVPIRSSLTPSVEPWTEKAKVVPAQGGYVEVQPAPRSVSSRNTPTPDSKPTIPERSVARNEVLKRASPNIGSGAVAVTGTASPPRRRDTTPPTSGRTSLPSLQEVEYHKPQQPQQVAGGEQTGRRGSPTFSNRSRTQSPHLANINDARQVPRRSTEESLRSQSAAGGSILDKPGVKRVGSTSSKKSGSISRLPRDSDDKLNRNPVGRMSEEDRERQFEELVQGKETVKYTLTPENMRALDESPVVRKAELERPNTASVTVYPRVDADKDNSFGANGVPAKPSSKTSSKGSRGPGVISHKPSPSRKVITRPLAREPRIESESMRDFADFIRSTGPSPGQEKAPQPFVNISGNGLKSPNGSSTSVGRKTSTKQPSMRSLDGPSARPRINMEPRSPAGLSTGNDDLIDFIRQGPPNGPEGQPRIPRNVAPFRTTVDSDQFDNMLGGHANVESAYGSKASTLDSQHSIQTSNSRTGLIASPNKVQPAYSNTPQNLSGSMTSSSEPVITRTRRRIKDPYAIDLSDEDDEDDEDEDQLTALPPSSKQSTMTKPSAPRQESLMDFLNDEPPPSVSSSSKPQPFMLSQETIAAAKARANSSNSSLSSSATATRSNGAAPPMGFPSSGGSERVQAHKPRVATRAPVVQDVRSSRTPTSDLADFLRDSGPPEPVGPPPGVRREEEKKKSSNMKFWRKNREKTYGDLP</sequence>
<dbReference type="EMBL" id="JAKIXB020000011">
    <property type="protein sequence ID" value="KAL1604253.1"/>
    <property type="molecule type" value="Genomic_DNA"/>
</dbReference>
<name>A0ABR3RII0_9PLEO</name>
<feature type="region of interest" description="Disordered" evidence="1">
    <location>
        <begin position="401"/>
        <end position="426"/>
    </location>
</feature>
<feature type="compositionally biased region" description="Basic and acidic residues" evidence="1">
    <location>
        <begin position="797"/>
        <end position="816"/>
    </location>
</feature>
<feature type="compositionally biased region" description="Polar residues" evidence="1">
    <location>
        <begin position="1043"/>
        <end position="1060"/>
    </location>
</feature>
<accession>A0ABR3RII0</accession>
<evidence type="ECO:0000313" key="2">
    <source>
        <dbReference type="EMBL" id="KAL1604253.1"/>
    </source>
</evidence>
<feature type="region of interest" description="Disordered" evidence="1">
    <location>
        <begin position="1"/>
        <end position="32"/>
    </location>
</feature>
<feature type="region of interest" description="Disordered" evidence="1">
    <location>
        <begin position="495"/>
        <end position="514"/>
    </location>
</feature>